<feature type="region of interest" description="Disordered" evidence="1">
    <location>
        <begin position="82"/>
        <end position="101"/>
    </location>
</feature>
<sequence length="518" mass="55014">MSYPDTLSPLWDSQVGMSPSTLPTPLNSATTPATAEEGTDQRCQSGGEWHGYLAATDFAPSSASGASQTLGKFHNDSGITSQAYPYSYPPDGSGDGLRAGDVERDNCSPLWWHSPSPSTGFYAPDASHMSPVAQSQGYVPNSMGATGSGQLPFHPGWVQPAPLYPTNDACPSFTANGTTNLSTPLLADASANQTPVWPHTLSTPLHEQNHDLSRPEEDHTHFPFVNTRAEEMAPYLMPFPQNLYTQGSNKVPDNYNYFAPLETMAMAMPPPVPPVPMSMPSGPSYSSFVGNPNFWRGSQYHTAGSSLSPRGPQPYNVTEYSPTSSGTSTPSSSSSFWSATSSQTTPATSPELVARATFPASGPVRTQRRQRDGTGGAPLSGQALSSNTESACANVSIPLPEDQITVLVAAAEKLKCAQATVTCGWDACGKKVTFDELLSHLQSEHRAGFSGVRVYCRWTGPCGAKTKEIGGSALKKHVLSKKHAGASVTCPLCDKVLARGDALRRHLRGTVGTKTKEI</sequence>
<evidence type="ECO:0000256" key="1">
    <source>
        <dbReference type="SAM" id="MobiDB-lite"/>
    </source>
</evidence>
<feature type="region of interest" description="Disordered" evidence="1">
    <location>
        <begin position="303"/>
        <end position="385"/>
    </location>
</feature>
<dbReference type="Gene3D" id="3.30.160.60">
    <property type="entry name" value="Classic Zinc Finger"/>
    <property type="match status" value="1"/>
</dbReference>
<proteinExistence type="predicted"/>
<dbReference type="OrthoDB" id="3059753at2759"/>
<feature type="region of interest" description="Disordered" evidence="1">
    <location>
        <begin position="1"/>
        <end position="45"/>
    </location>
</feature>
<evidence type="ECO:0000313" key="3">
    <source>
        <dbReference type="Proteomes" id="UP000623467"/>
    </source>
</evidence>
<comment type="caution">
    <text evidence="2">The sequence shown here is derived from an EMBL/GenBank/DDBJ whole genome shotgun (WGS) entry which is preliminary data.</text>
</comment>
<protein>
    <recommendedName>
        <fullName evidence="4">C2H2-type domain-containing protein</fullName>
    </recommendedName>
</protein>
<name>A0A8H7DIP9_9AGAR</name>
<evidence type="ECO:0008006" key="4">
    <source>
        <dbReference type="Google" id="ProtNLM"/>
    </source>
</evidence>
<reference evidence="2" key="1">
    <citation type="submission" date="2020-05" db="EMBL/GenBank/DDBJ databases">
        <title>Mycena genomes resolve the evolution of fungal bioluminescence.</title>
        <authorList>
            <person name="Tsai I.J."/>
        </authorList>
    </citation>
    <scope>NUCLEOTIDE SEQUENCE</scope>
    <source>
        <strain evidence="2">160909Yilan</strain>
    </source>
</reference>
<organism evidence="2 3">
    <name type="scientific">Mycena sanguinolenta</name>
    <dbReference type="NCBI Taxonomy" id="230812"/>
    <lineage>
        <taxon>Eukaryota</taxon>
        <taxon>Fungi</taxon>
        <taxon>Dikarya</taxon>
        <taxon>Basidiomycota</taxon>
        <taxon>Agaricomycotina</taxon>
        <taxon>Agaricomycetes</taxon>
        <taxon>Agaricomycetidae</taxon>
        <taxon>Agaricales</taxon>
        <taxon>Marasmiineae</taxon>
        <taxon>Mycenaceae</taxon>
        <taxon>Mycena</taxon>
    </lineage>
</organism>
<dbReference type="AlphaFoldDB" id="A0A8H7DIP9"/>
<accession>A0A8H7DIP9</accession>
<feature type="compositionally biased region" description="Low complexity" evidence="1">
    <location>
        <begin position="321"/>
        <end position="350"/>
    </location>
</feature>
<feature type="compositionally biased region" description="Polar residues" evidence="1">
    <location>
        <begin position="15"/>
        <end position="33"/>
    </location>
</feature>
<evidence type="ECO:0000313" key="2">
    <source>
        <dbReference type="EMBL" id="KAF7375760.1"/>
    </source>
</evidence>
<gene>
    <name evidence="2" type="ORF">MSAN_00465600</name>
</gene>
<keyword evidence="3" id="KW-1185">Reference proteome</keyword>
<dbReference type="EMBL" id="JACAZH010000002">
    <property type="protein sequence ID" value="KAF7375760.1"/>
    <property type="molecule type" value="Genomic_DNA"/>
</dbReference>
<dbReference type="Proteomes" id="UP000623467">
    <property type="component" value="Unassembled WGS sequence"/>
</dbReference>